<dbReference type="EMBL" id="RCHS01001705">
    <property type="protein sequence ID" value="RMX51947.1"/>
    <property type="molecule type" value="Genomic_DNA"/>
</dbReference>
<dbReference type="GO" id="GO:0015031">
    <property type="term" value="P:protein transport"/>
    <property type="evidence" value="ECO:0007669"/>
    <property type="project" value="InterPro"/>
</dbReference>
<dbReference type="Pfam" id="PF04144">
    <property type="entry name" value="SCAMP"/>
    <property type="match status" value="1"/>
</dbReference>
<reference evidence="8 9" key="1">
    <citation type="journal article" date="2018" name="Sci. Rep.">
        <title>Comparative analysis of the Pocillopora damicornis genome highlights role of immune system in coral evolution.</title>
        <authorList>
            <person name="Cunning R."/>
            <person name="Bay R.A."/>
            <person name="Gillette P."/>
            <person name="Baker A.C."/>
            <person name="Traylor-Knowles N."/>
        </authorList>
    </citation>
    <scope>NUCLEOTIDE SEQUENCE [LARGE SCALE GENOMIC DNA]</scope>
    <source>
        <strain evidence="8">RSMAS</strain>
        <tissue evidence="8">Whole animal</tissue>
    </source>
</reference>
<keyword evidence="2 5" id="KW-0812">Transmembrane</keyword>
<comment type="caution">
    <text evidence="8">The sequence shown here is derived from an EMBL/GenBank/DDBJ whole genome shotgun (WGS) entry which is preliminary data.</text>
</comment>
<dbReference type="GO" id="GO:0032588">
    <property type="term" value="C:trans-Golgi network membrane"/>
    <property type="evidence" value="ECO:0007669"/>
    <property type="project" value="TreeGrafter"/>
</dbReference>
<sequence length="347" mass="38273">MAGFEENPFAGDSENPFADPSVASVTNNASKGLEDFNPFADANTAQPTGAKPKTTPAVQPPPPPPPTAPPPSSSQPAVLPTREEPPPYVIEEEAENLRKRQEDLERKAAELQRKEQELQRMQFGGYRENNFPPLPKKCPCRPCFFQDISIDIPIDYQKTCRMVYIRWQVYSFTMFFNFLAAFAMLVKGAEPIHDGQTFGISILYLVANVPFSFLGWYRPCYNALKNDSSFSYVIFFLIYFLHIALNIFYTLGIPGGGTCGFINATQVVHNSVPVGAMMFTTGVLLLVGVIVDIFLLMKVHRIYRMAGASFEKAQGEFASGMASNPHVQSAATSVAAAGVRSAMTNQK</sequence>
<keyword evidence="5" id="KW-0813">Transport</keyword>
<evidence type="ECO:0000256" key="4">
    <source>
        <dbReference type="ARBA" id="ARBA00023136"/>
    </source>
</evidence>
<keyword evidence="4 5" id="KW-0472">Membrane</keyword>
<feature type="coiled-coil region" evidence="6">
    <location>
        <begin position="90"/>
        <end position="124"/>
    </location>
</feature>
<keyword evidence="6" id="KW-0175">Coiled coil</keyword>
<keyword evidence="3 5" id="KW-1133">Transmembrane helix</keyword>
<protein>
    <recommendedName>
        <fullName evidence="5">Secretory carrier-associated membrane protein</fullName>
        <shortName evidence="5">Secretory carrier membrane protein</shortName>
    </recommendedName>
</protein>
<feature type="transmembrane region" description="Helical" evidence="5">
    <location>
        <begin position="167"/>
        <end position="186"/>
    </location>
</feature>
<evidence type="ECO:0000256" key="3">
    <source>
        <dbReference type="ARBA" id="ARBA00022989"/>
    </source>
</evidence>
<accession>A0A3M6UE47</accession>
<dbReference type="InterPro" id="IPR007273">
    <property type="entry name" value="SCAMP"/>
</dbReference>
<dbReference type="STRING" id="46731.A0A3M6UE47"/>
<evidence type="ECO:0000313" key="9">
    <source>
        <dbReference type="Proteomes" id="UP000275408"/>
    </source>
</evidence>
<evidence type="ECO:0000313" key="8">
    <source>
        <dbReference type="EMBL" id="RMX51947.1"/>
    </source>
</evidence>
<proteinExistence type="inferred from homology"/>
<dbReference type="PANTHER" id="PTHR10687:SF2">
    <property type="entry name" value="SECRETORY CARRIER-ASSOCIATED MEMBRANE PROTEIN"/>
    <property type="match status" value="1"/>
</dbReference>
<dbReference type="OrthoDB" id="242866at2759"/>
<feature type="transmembrane region" description="Helical" evidence="5">
    <location>
        <begin position="272"/>
        <end position="295"/>
    </location>
</feature>
<dbReference type="Proteomes" id="UP000275408">
    <property type="component" value="Unassembled WGS sequence"/>
</dbReference>
<feature type="transmembrane region" description="Helical" evidence="5">
    <location>
        <begin position="198"/>
        <end position="217"/>
    </location>
</feature>
<name>A0A3M6UE47_POCDA</name>
<evidence type="ECO:0000256" key="7">
    <source>
        <dbReference type="SAM" id="MobiDB-lite"/>
    </source>
</evidence>
<feature type="compositionally biased region" description="Pro residues" evidence="7">
    <location>
        <begin position="58"/>
        <end position="73"/>
    </location>
</feature>
<evidence type="ECO:0000256" key="5">
    <source>
        <dbReference type="RuleBase" id="RU363122"/>
    </source>
</evidence>
<evidence type="ECO:0000256" key="2">
    <source>
        <dbReference type="ARBA" id="ARBA00022692"/>
    </source>
</evidence>
<dbReference type="GO" id="GO:0055038">
    <property type="term" value="C:recycling endosome membrane"/>
    <property type="evidence" value="ECO:0007669"/>
    <property type="project" value="TreeGrafter"/>
</dbReference>
<keyword evidence="9" id="KW-1185">Reference proteome</keyword>
<dbReference type="PANTHER" id="PTHR10687">
    <property type="entry name" value="SECRETORY CARRIER-ASSOCIATED MEMBRANE PROTEIN SCAMP"/>
    <property type="match status" value="1"/>
</dbReference>
<feature type="transmembrane region" description="Helical" evidence="5">
    <location>
        <begin position="229"/>
        <end position="252"/>
    </location>
</feature>
<organism evidence="8 9">
    <name type="scientific">Pocillopora damicornis</name>
    <name type="common">Cauliflower coral</name>
    <name type="synonym">Millepora damicornis</name>
    <dbReference type="NCBI Taxonomy" id="46731"/>
    <lineage>
        <taxon>Eukaryota</taxon>
        <taxon>Metazoa</taxon>
        <taxon>Cnidaria</taxon>
        <taxon>Anthozoa</taxon>
        <taxon>Hexacorallia</taxon>
        <taxon>Scleractinia</taxon>
        <taxon>Astrocoeniina</taxon>
        <taxon>Pocilloporidae</taxon>
        <taxon>Pocillopora</taxon>
    </lineage>
</organism>
<evidence type="ECO:0000256" key="6">
    <source>
        <dbReference type="SAM" id="Coils"/>
    </source>
</evidence>
<dbReference type="AlphaFoldDB" id="A0A3M6UE47"/>
<comment type="similarity">
    <text evidence="5">Belongs to the SCAMP family.</text>
</comment>
<evidence type="ECO:0000256" key="1">
    <source>
        <dbReference type="ARBA" id="ARBA00004141"/>
    </source>
</evidence>
<comment type="subcellular location">
    <subcellularLocation>
        <location evidence="1 5">Membrane</location>
        <topology evidence="1 5">Multi-pass membrane protein</topology>
    </subcellularLocation>
</comment>
<dbReference type="OMA" id="FAYYVFL"/>
<feature type="region of interest" description="Disordered" evidence="7">
    <location>
        <begin position="1"/>
        <end position="83"/>
    </location>
</feature>
<gene>
    <name evidence="8" type="ORF">pdam_00004745</name>
</gene>